<accession>A0ABX7NEG2</accession>
<feature type="region of interest" description="Disordered" evidence="1">
    <location>
        <begin position="1"/>
        <end position="20"/>
    </location>
</feature>
<name>A0ABX7NEG2_9BACT</name>
<reference evidence="2 3" key="1">
    <citation type="submission" date="2021-02" db="EMBL/GenBank/DDBJ databases">
        <title>De Novo genome assembly of isolated myxobacteria.</title>
        <authorList>
            <person name="Stevens D.C."/>
        </authorList>
    </citation>
    <scope>NUCLEOTIDE SEQUENCE [LARGE SCALE GENOMIC DNA]</scope>
    <source>
        <strain evidence="2 3">SCHIC003</strain>
    </source>
</reference>
<sequence length="114" mass="12418">MPRHDSSKTRPERRKARAGTTVRIDGLHVSRAAWSRVEVLAEQMKLAGIPRARRSGALDLLLMQSTVAAEVLAGGCPVFRCATCGAWPASAREAMAHHDSRPEHEVPGFTVPPR</sequence>
<dbReference type="EMBL" id="CP071091">
    <property type="protein sequence ID" value="QSQ17216.1"/>
    <property type="molecule type" value="Genomic_DNA"/>
</dbReference>
<evidence type="ECO:0000256" key="1">
    <source>
        <dbReference type="SAM" id="MobiDB-lite"/>
    </source>
</evidence>
<protein>
    <recommendedName>
        <fullName evidence="4">C2H2-type domain-containing protein</fullName>
    </recommendedName>
</protein>
<organism evidence="2 3">
    <name type="scientific">Myxococcus landrumensis</name>
    <dbReference type="NCBI Taxonomy" id="2813577"/>
    <lineage>
        <taxon>Bacteria</taxon>
        <taxon>Pseudomonadati</taxon>
        <taxon>Myxococcota</taxon>
        <taxon>Myxococcia</taxon>
        <taxon>Myxococcales</taxon>
        <taxon>Cystobacterineae</taxon>
        <taxon>Myxococcaceae</taxon>
        <taxon>Myxococcus</taxon>
    </lineage>
</organism>
<evidence type="ECO:0000313" key="2">
    <source>
        <dbReference type="EMBL" id="QSQ17216.1"/>
    </source>
</evidence>
<dbReference type="Proteomes" id="UP000663090">
    <property type="component" value="Chromosome"/>
</dbReference>
<evidence type="ECO:0008006" key="4">
    <source>
        <dbReference type="Google" id="ProtNLM"/>
    </source>
</evidence>
<keyword evidence="3" id="KW-1185">Reference proteome</keyword>
<feature type="compositionally biased region" description="Basic and acidic residues" evidence="1">
    <location>
        <begin position="1"/>
        <end position="10"/>
    </location>
</feature>
<evidence type="ECO:0000313" key="3">
    <source>
        <dbReference type="Proteomes" id="UP000663090"/>
    </source>
</evidence>
<gene>
    <name evidence="2" type="ORF">JY572_14640</name>
</gene>
<dbReference type="RefSeq" id="WP_206718850.1">
    <property type="nucleotide sequence ID" value="NZ_CP071091.1"/>
</dbReference>
<feature type="compositionally biased region" description="Basic and acidic residues" evidence="1">
    <location>
        <begin position="95"/>
        <end position="106"/>
    </location>
</feature>
<proteinExistence type="predicted"/>
<feature type="region of interest" description="Disordered" evidence="1">
    <location>
        <begin position="95"/>
        <end position="114"/>
    </location>
</feature>